<evidence type="ECO:0000313" key="2">
    <source>
        <dbReference type="Proteomes" id="UP000223559"/>
    </source>
</evidence>
<gene>
    <name evidence="1" type="ORF">LC20004_13920</name>
</gene>
<proteinExistence type="predicted"/>
<protein>
    <submittedName>
        <fullName evidence="1">Uncharacterized protein</fullName>
    </submittedName>
</protein>
<keyword evidence="2" id="KW-1185">Reference proteome</keyword>
<dbReference type="Proteomes" id="UP000223559">
    <property type="component" value="Chromosome"/>
</dbReference>
<name>A0A2D1KS19_9LACO</name>
<dbReference type="RefSeq" id="WP_010012278.1">
    <property type="nucleotide sequence ID" value="NZ_AZDC01000187.1"/>
</dbReference>
<dbReference type="EMBL" id="CP017697">
    <property type="protein sequence ID" value="ATO44927.1"/>
    <property type="molecule type" value="Genomic_DNA"/>
</dbReference>
<reference evidence="1 2" key="1">
    <citation type="submission" date="2016-10" db="EMBL/GenBank/DDBJ databases">
        <title>The whole genome sequencing and assembly of L. cotyniformis subsp. torquens DSM 20004 strain.</title>
        <authorList>
            <person name="Park M.-K."/>
            <person name="Lee Y.-J."/>
            <person name="Yi H."/>
            <person name="Bahn Y.-S."/>
            <person name="Kim J.F."/>
            <person name="Lee D.-W."/>
        </authorList>
    </citation>
    <scope>NUCLEOTIDE SEQUENCE [LARGE SCALE GENOMIC DNA]</scope>
    <source>
        <strain evidence="1 2">DSM 20004</strain>
    </source>
</reference>
<sequence>MNKNEIQKRLKRELFTVAGKFDIAIEDRLYTETEFQNLKKTLLTLNQMGMTPAQLQQITALNA</sequence>
<dbReference type="OrthoDB" id="2300181at2"/>
<organism evidence="1 2">
    <name type="scientific">Loigolactobacillus coryniformis subsp. torquens DSM 20004 = KCTC 3535</name>
    <dbReference type="NCBI Taxonomy" id="1423822"/>
    <lineage>
        <taxon>Bacteria</taxon>
        <taxon>Bacillati</taxon>
        <taxon>Bacillota</taxon>
        <taxon>Bacilli</taxon>
        <taxon>Lactobacillales</taxon>
        <taxon>Lactobacillaceae</taxon>
        <taxon>Loigolactobacillus</taxon>
    </lineage>
</organism>
<dbReference type="KEGG" id="lcy:LC20004_13920"/>
<accession>A0A2D1KS19</accession>
<dbReference type="AlphaFoldDB" id="A0A2D1KS19"/>
<evidence type="ECO:0000313" key="1">
    <source>
        <dbReference type="EMBL" id="ATO44927.1"/>
    </source>
</evidence>